<accession>Q54F83</accession>
<sequence>MAIYHGMHHLNHFLNEFQILNSLGVVYQRNIGINTKSKLVHKVYHFSRICKTFHFSVQFYQISISHSSLLSTNTTITTNTSTATSVSITNSTSLNSVDGNSIGFRDIIGSSSNSSGSSSSGTTNLNKNPPVKFYVQFCKLSKIKLGDIVYDNNKNLFPSHFSSK</sequence>
<name>Q54F83_DICDI</name>
<proteinExistence type="predicted"/>
<dbReference type="PaxDb" id="44689-DDB0189213"/>
<comment type="caution">
    <text evidence="1">The sequence shown here is derived from an EMBL/GenBank/DDBJ whole genome shotgun (WGS) entry which is preliminary data.</text>
</comment>
<keyword evidence="2" id="KW-1185">Reference proteome</keyword>
<evidence type="ECO:0000313" key="1">
    <source>
        <dbReference type="EMBL" id="EAL61939.1"/>
    </source>
</evidence>
<dbReference type="Proteomes" id="UP000002195">
    <property type="component" value="Unassembled WGS sequence"/>
</dbReference>
<dbReference type="GeneID" id="8627954"/>
<evidence type="ECO:0000313" key="2">
    <source>
        <dbReference type="Proteomes" id="UP000002195"/>
    </source>
</evidence>
<gene>
    <name evidence="1" type="ORF">DDB_G0291017</name>
</gene>
<organism evidence="1 2">
    <name type="scientific">Dictyostelium discoideum</name>
    <name type="common">Social amoeba</name>
    <dbReference type="NCBI Taxonomy" id="44689"/>
    <lineage>
        <taxon>Eukaryota</taxon>
        <taxon>Amoebozoa</taxon>
        <taxon>Evosea</taxon>
        <taxon>Eumycetozoa</taxon>
        <taxon>Dictyostelia</taxon>
        <taxon>Dictyosteliales</taxon>
        <taxon>Dictyosteliaceae</taxon>
        <taxon>Dictyostelium</taxon>
    </lineage>
</organism>
<dbReference type="VEuPathDB" id="AmoebaDB:DDB_G0291017"/>
<dbReference type="RefSeq" id="XP_635454.1">
    <property type="nucleotide sequence ID" value="XM_630362.1"/>
</dbReference>
<dbReference type="EMBL" id="AAFI02000174">
    <property type="protein sequence ID" value="EAL61939.1"/>
    <property type="molecule type" value="Genomic_DNA"/>
</dbReference>
<protein>
    <submittedName>
        <fullName evidence="1">Uncharacterized protein</fullName>
    </submittedName>
</protein>
<dbReference type="AlphaFoldDB" id="Q54F83"/>
<dbReference type="KEGG" id="ddi:DDB_G0291017"/>
<dbReference type="HOGENOM" id="CLU_1622056_0_0_1"/>
<dbReference type="InParanoid" id="Q54F83"/>
<reference evidence="1 2" key="1">
    <citation type="journal article" date="2005" name="Nature">
        <title>The genome of the social amoeba Dictyostelium discoideum.</title>
        <authorList>
            <consortium name="The Dictyostelium discoideum Sequencing Consortium"/>
            <person name="Eichinger L."/>
            <person name="Pachebat J.A."/>
            <person name="Glockner G."/>
            <person name="Rajandream M.A."/>
            <person name="Sucgang R."/>
            <person name="Berriman M."/>
            <person name="Song J."/>
            <person name="Olsen R."/>
            <person name="Szafranski K."/>
            <person name="Xu Q."/>
            <person name="Tunggal B."/>
            <person name="Kummerfeld S."/>
            <person name="Madera M."/>
            <person name="Konfortov B.A."/>
            <person name="Rivero F."/>
            <person name="Bankier A.T."/>
            <person name="Lehmann R."/>
            <person name="Hamlin N."/>
            <person name="Davies R."/>
            <person name="Gaudet P."/>
            <person name="Fey P."/>
            <person name="Pilcher K."/>
            <person name="Chen G."/>
            <person name="Saunders D."/>
            <person name="Sodergren E."/>
            <person name="Davis P."/>
            <person name="Kerhornou A."/>
            <person name="Nie X."/>
            <person name="Hall N."/>
            <person name="Anjard C."/>
            <person name="Hemphill L."/>
            <person name="Bason N."/>
            <person name="Farbrother P."/>
            <person name="Desany B."/>
            <person name="Just E."/>
            <person name="Morio T."/>
            <person name="Rost R."/>
            <person name="Churcher C."/>
            <person name="Cooper J."/>
            <person name="Haydock S."/>
            <person name="van Driessche N."/>
            <person name="Cronin A."/>
            <person name="Goodhead I."/>
            <person name="Muzny D."/>
            <person name="Mourier T."/>
            <person name="Pain A."/>
            <person name="Lu M."/>
            <person name="Harper D."/>
            <person name="Lindsay R."/>
            <person name="Hauser H."/>
            <person name="James K."/>
            <person name="Quiles M."/>
            <person name="Madan Babu M."/>
            <person name="Saito T."/>
            <person name="Buchrieser C."/>
            <person name="Wardroper A."/>
            <person name="Felder M."/>
            <person name="Thangavelu M."/>
            <person name="Johnson D."/>
            <person name="Knights A."/>
            <person name="Loulseged H."/>
            <person name="Mungall K."/>
            <person name="Oliver K."/>
            <person name="Price C."/>
            <person name="Quail M.A."/>
            <person name="Urushihara H."/>
            <person name="Hernandez J."/>
            <person name="Rabbinowitsch E."/>
            <person name="Steffen D."/>
            <person name="Sanders M."/>
            <person name="Ma J."/>
            <person name="Kohara Y."/>
            <person name="Sharp S."/>
            <person name="Simmonds M."/>
            <person name="Spiegler S."/>
            <person name="Tivey A."/>
            <person name="Sugano S."/>
            <person name="White B."/>
            <person name="Walker D."/>
            <person name="Woodward J."/>
            <person name="Winckler T."/>
            <person name="Tanaka Y."/>
            <person name="Shaulsky G."/>
            <person name="Schleicher M."/>
            <person name="Weinstock G."/>
            <person name="Rosenthal A."/>
            <person name="Cox E.C."/>
            <person name="Chisholm R.L."/>
            <person name="Gibbs R."/>
            <person name="Loomis W.F."/>
            <person name="Platzer M."/>
            <person name="Kay R.R."/>
            <person name="Williams J."/>
            <person name="Dear P.H."/>
            <person name="Noegel A.A."/>
            <person name="Barrell B."/>
            <person name="Kuspa A."/>
        </authorList>
    </citation>
    <scope>NUCLEOTIDE SEQUENCE [LARGE SCALE GENOMIC DNA]</scope>
    <source>
        <strain evidence="1 2">AX4</strain>
    </source>
</reference>